<dbReference type="OrthoDB" id="2576153at2759"/>
<feature type="compositionally biased region" description="Basic residues" evidence="1">
    <location>
        <begin position="397"/>
        <end position="409"/>
    </location>
</feature>
<evidence type="ECO:0000256" key="1">
    <source>
        <dbReference type="SAM" id="MobiDB-lite"/>
    </source>
</evidence>
<gene>
    <name evidence="3" type="ORF">C361_00678</name>
</gene>
<dbReference type="AlphaFoldDB" id="A0A854QMD5"/>
<evidence type="ECO:0000313" key="4">
    <source>
        <dbReference type="Proteomes" id="UP000199727"/>
    </source>
</evidence>
<feature type="region of interest" description="Disordered" evidence="1">
    <location>
        <begin position="657"/>
        <end position="686"/>
    </location>
</feature>
<feature type="compositionally biased region" description="Polar residues" evidence="1">
    <location>
        <begin position="106"/>
        <end position="127"/>
    </location>
</feature>
<organism evidence="3 4">
    <name type="scientific">Cryptococcus neoformans Tu259-1</name>
    <dbReference type="NCBI Taxonomy" id="1230072"/>
    <lineage>
        <taxon>Eukaryota</taxon>
        <taxon>Fungi</taxon>
        <taxon>Dikarya</taxon>
        <taxon>Basidiomycota</taxon>
        <taxon>Agaricomycotina</taxon>
        <taxon>Tremellomycetes</taxon>
        <taxon>Tremellales</taxon>
        <taxon>Cryptococcaceae</taxon>
        <taxon>Cryptococcus</taxon>
        <taxon>Cryptococcus neoformans species complex</taxon>
    </lineage>
</organism>
<keyword evidence="2" id="KW-0472">Membrane</keyword>
<feature type="region of interest" description="Disordered" evidence="1">
    <location>
        <begin position="377"/>
        <end position="448"/>
    </location>
</feature>
<feature type="transmembrane region" description="Helical" evidence="2">
    <location>
        <begin position="243"/>
        <end position="265"/>
    </location>
</feature>
<feature type="region of interest" description="Disordered" evidence="1">
    <location>
        <begin position="562"/>
        <end position="591"/>
    </location>
</feature>
<evidence type="ECO:0000313" key="3">
    <source>
        <dbReference type="EMBL" id="OXG29024.1"/>
    </source>
</evidence>
<reference evidence="3 4" key="1">
    <citation type="submission" date="2017-06" db="EMBL/GenBank/DDBJ databases">
        <title>Global population genomics of the pathogenic fungus Cryptococcus neoformans var. grubii.</title>
        <authorList>
            <person name="Cuomo C."/>
            <person name="Litvintseva A."/>
            <person name="Chen Y."/>
            <person name="Young S."/>
            <person name="Zeng Q."/>
            <person name="Chapman S."/>
            <person name="Gujja S."/>
            <person name="Saif S."/>
            <person name="Birren B."/>
        </authorList>
    </citation>
    <scope>NUCLEOTIDE SEQUENCE [LARGE SCALE GENOMIC DNA]</scope>
    <source>
        <strain evidence="3 4">Tu259-1</strain>
    </source>
</reference>
<sequence>MSCEQIPSVTIYGTTQITSASTYVTTLTSLIPGNPLVSTVTSVVPAVCADDASDCPSETKEEVVTVTPTSTAIYTSDISTNVVATNIVPQRTLYYECSSSQEASAQGTMSTGQVQETLNNQPPTSTEGDIRVASFTDVRQSSSSISSVTLAGQFTGIATQIQGSATAVGVSANSVSSATDAILSPYHTTAFPHSVQPGSSASLSKTVATSLPIITASHTLSASSAVASQQEDTNATPSSSKHAAIAGGIVGGILGTIVIACLVICMKRKKRDKHDDVKRWSGENEDVDYWERRFRALETEGDIMHGEEDDWDMQSSRKLHLTLDLASKDMDIIPSRPLSRLSTVSSFFSSSFGGGIPSRISNKTGLNFSRPIKRTDALSIRSYPKSPRSNNSMKSTKTGRRSVSSRKSGKSSPRFSTSVLPSMKEDDENTEKSDESIASRGPEEQLTVEWFRHSQVDDEEREQGRRSEFSFQRSSWQHSMDWSTLHERGEILAIGPPPPRRSLASVSYDNFVSSPRSTLCPTQPSFDRYDGPYPPVGSFYKRSSDLLRTPCLTPAARSSESTLHLPGFDTPKYDGGISSDTKPKRSSMCQTRRSAGKFVPQLYLSREAITPRLWIYDGLINQTEDSKKSGEREKVTEKALISSFSVETIDEHQATDISSDGCGGSHLEQAMTKERQSDPRSSGTYCRRSSLSVVPLSPAPPSLSLSSVTSSLMEDVAPETKIGLAERSAVTPQLPVLTLRSSVGGTWDLGLISGEERVRAAFDRH</sequence>
<keyword evidence="2" id="KW-0812">Transmembrane</keyword>
<feature type="region of interest" description="Disordered" evidence="1">
    <location>
        <begin position="106"/>
        <end position="128"/>
    </location>
</feature>
<protein>
    <submittedName>
        <fullName evidence="3">Uncharacterized protein</fullName>
    </submittedName>
</protein>
<accession>A0A854QMD5</accession>
<proteinExistence type="predicted"/>
<dbReference type="EMBL" id="AMKT01000010">
    <property type="protein sequence ID" value="OXG29024.1"/>
    <property type="molecule type" value="Genomic_DNA"/>
</dbReference>
<keyword evidence="2" id="KW-1133">Transmembrane helix</keyword>
<name>A0A854QMD5_CRYNE</name>
<feature type="compositionally biased region" description="Basic and acidic residues" evidence="1">
    <location>
        <begin position="430"/>
        <end position="443"/>
    </location>
</feature>
<comment type="caution">
    <text evidence="3">The sequence shown here is derived from an EMBL/GenBank/DDBJ whole genome shotgun (WGS) entry which is preliminary data.</text>
</comment>
<dbReference type="Proteomes" id="UP000199727">
    <property type="component" value="Unassembled WGS sequence"/>
</dbReference>
<evidence type="ECO:0000256" key="2">
    <source>
        <dbReference type="SAM" id="Phobius"/>
    </source>
</evidence>